<sequence>MLKRALLIVLCSSSPFIFQSAWATSSGDCSISAPDHSQKQFDRLMTALVHKDFNLWTENADTQFTTAASAQSFKEMATRLDEKLDLQKHWTANYVTNLNEGKYRSGIWRLTMANGQQVLIQVTFIGSKVAGFHVL</sequence>
<organism evidence="2 3">
    <name type="scientific">Acidithiobacillus thiooxidans</name>
    <name type="common">Thiobacillus thiooxidans</name>
    <dbReference type="NCBI Taxonomy" id="930"/>
    <lineage>
        <taxon>Bacteria</taxon>
        <taxon>Pseudomonadati</taxon>
        <taxon>Pseudomonadota</taxon>
        <taxon>Acidithiobacillia</taxon>
        <taxon>Acidithiobacillales</taxon>
        <taxon>Acidithiobacillaceae</taxon>
        <taxon>Acidithiobacillus</taxon>
    </lineage>
</organism>
<protein>
    <recommendedName>
        <fullName evidence="4">DUF4019 domain-containing protein</fullName>
    </recommendedName>
</protein>
<reference evidence="2" key="1">
    <citation type="journal article" date="2016" name="Int. J. Mol. Sci.">
        <title>Comparative genomics of the extreme acidophile Acidithiobacillus thiooxidans reveals intraspecific divergence and niche adaptation.</title>
        <authorList>
            <person name="Zhang X."/>
            <person name="Feng X."/>
            <person name="Tao J."/>
            <person name="Ma L."/>
            <person name="Xiao Y."/>
            <person name="Liang Y."/>
            <person name="Liu X."/>
            <person name="Yin H."/>
        </authorList>
    </citation>
    <scope>NUCLEOTIDE SEQUENCE [LARGE SCALE GENOMIC DNA]</scope>
    <source>
        <strain evidence="2">DXS-W</strain>
    </source>
</reference>
<comment type="caution">
    <text evidence="2">The sequence shown here is derived from an EMBL/GenBank/DDBJ whole genome shotgun (WGS) entry which is preliminary data.</text>
</comment>
<evidence type="ECO:0000256" key="1">
    <source>
        <dbReference type="SAM" id="SignalP"/>
    </source>
</evidence>
<dbReference type="AlphaFoldDB" id="A0A1C2IW89"/>
<dbReference type="OrthoDB" id="9894171at2"/>
<proteinExistence type="predicted"/>
<dbReference type="Proteomes" id="UP000095008">
    <property type="component" value="Unassembled WGS sequence"/>
</dbReference>
<name>A0A1C2IW89_ACITH</name>
<evidence type="ECO:0008006" key="4">
    <source>
        <dbReference type="Google" id="ProtNLM"/>
    </source>
</evidence>
<feature type="chain" id="PRO_5009838038" description="DUF4019 domain-containing protein" evidence="1">
    <location>
        <begin position="24"/>
        <end position="135"/>
    </location>
</feature>
<keyword evidence="1" id="KW-0732">Signal</keyword>
<gene>
    <name evidence="2" type="ORF">A6M23_01135</name>
</gene>
<evidence type="ECO:0000313" key="3">
    <source>
        <dbReference type="Proteomes" id="UP000095008"/>
    </source>
</evidence>
<evidence type="ECO:0000313" key="2">
    <source>
        <dbReference type="EMBL" id="OCX75866.1"/>
    </source>
</evidence>
<feature type="signal peptide" evidence="1">
    <location>
        <begin position="1"/>
        <end position="23"/>
    </location>
</feature>
<keyword evidence="3" id="KW-1185">Reference proteome</keyword>
<accession>A0A1C2IW89</accession>
<dbReference type="RefSeq" id="WP_065974842.1">
    <property type="nucleotide sequence ID" value="NZ_LWRY01000009.1"/>
</dbReference>
<dbReference type="EMBL" id="LWRY01000009">
    <property type="protein sequence ID" value="OCX75866.1"/>
    <property type="molecule type" value="Genomic_DNA"/>
</dbReference>